<dbReference type="PROSITE" id="PS51257">
    <property type="entry name" value="PROKAR_LIPOPROTEIN"/>
    <property type="match status" value="1"/>
</dbReference>
<keyword evidence="4" id="KW-0106">Calcium</keyword>
<evidence type="ECO:0000256" key="5">
    <source>
        <dbReference type="PIRSR" id="PIRSR600917-52"/>
    </source>
</evidence>
<dbReference type="GO" id="GO:0046872">
    <property type="term" value="F:metal ion binding"/>
    <property type="evidence" value="ECO:0007669"/>
    <property type="project" value="UniProtKB-KW"/>
</dbReference>
<dbReference type="InterPro" id="IPR050738">
    <property type="entry name" value="Sulfatase"/>
</dbReference>
<comment type="similarity">
    <text evidence="1">Belongs to the sulfatase family.</text>
</comment>
<feature type="domain" description="Sulfatase N-terminal" evidence="6">
    <location>
        <begin position="47"/>
        <end position="376"/>
    </location>
</feature>
<comment type="PTM">
    <text evidence="5">The conversion to 3-oxoalanine (also known as C-formylglycine, FGly), of a serine or cysteine residue in prokaryotes and of a cysteine residue in eukaryotes, is critical for catalytic activity.</text>
</comment>
<proteinExistence type="inferred from homology"/>
<keyword evidence="8" id="KW-1185">Reference proteome</keyword>
<dbReference type="InterPro" id="IPR017850">
    <property type="entry name" value="Alkaline_phosphatase_core_sf"/>
</dbReference>
<dbReference type="AlphaFoldDB" id="A0AAE3XRF4"/>
<dbReference type="CDD" id="cd16034">
    <property type="entry name" value="sulfatase_like"/>
    <property type="match status" value="1"/>
</dbReference>
<dbReference type="InterPro" id="IPR024607">
    <property type="entry name" value="Sulfatase_CS"/>
</dbReference>
<name>A0AAE3XRF4_9BACT</name>
<evidence type="ECO:0000256" key="1">
    <source>
        <dbReference type="ARBA" id="ARBA00008779"/>
    </source>
</evidence>
<dbReference type="Gene3D" id="3.30.1120.10">
    <property type="match status" value="1"/>
</dbReference>
<dbReference type="Proteomes" id="UP001185092">
    <property type="component" value="Unassembled WGS sequence"/>
</dbReference>
<dbReference type="PANTHER" id="PTHR42693">
    <property type="entry name" value="ARYLSULFATASE FAMILY MEMBER"/>
    <property type="match status" value="1"/>
</dbReference>
<dbReference type="InterPro" id="IPR000917">
    <property type="entry name" value="Sulfatase_N"/>
</dbReference>
<dbReference type="EMBL" id="JAVDQD010000011">
    <property type="protein sequence ID" value="MDR6241772.1"/>
    <property type="molecule type" value="Genomic_DNA"/>
</dbReference>
<evidence type="ECO:0000313" key="7">
    <source>
        <dbReference type="EMBL" id="MDR6241772.1"/>
    </source>
</evidence>
<evidence type="ECO:0000256" key="2">
    <source>
        <dbReference type="ARBA" id="ARBA00022723"/>
    </source>
</evidence>
<organism evidence="7 8">
    <name type="scientific">Aureibacter tunicatorum</name>
    <dbReference type="NCBI Taxonomy" id="866807"/>
    <lineage>
        <taxon>Bacteria</taxon>
        <taxon>Pseudomonadati</taxon>
        <taxon>Bacteroidota</taxon>
        <taxon>Cytophagia</taxon>
        <taxon>Cytophagales</taxon>
        <taxon>Persicobacteraceae</taxon>
        <taxon>Aureibacter</taxon>
    </lineage>
</organism>
<evidence type="ECO:0000259" key="6">
    <source>
        <dbReference type="Pfam" id="PF00884"/>
    </source>
</evidence>
<protein>
    <submittedName>
        <fullName evidence="7">Arylsulfatase A-like enzyme</fullName>
    </submittedName>
</protein>
<dbReference type="SUPFAM" id="SSF53649">
    <property type="entry name" value="Alkaline phosphatase-like"/>
    <property type="match status" value="1"/>
</dbReference>
<gene>
    <name evidence="7" type="ORF">HNQ88_004859</name>
</gene>
<dbReference type="RefSeq" id="WP_309942851.1">
    <property type="nucleotide sequence ID" value="NZ_AP025309.1"/>
</dbReference>
<accession>A0AAE3XRF4</accession>
<comment type="caution">
    <text evidence="7">The sequence shown here is derived from an EMBL/GenBank/DDBJ whole genome shotgun (WGS) entry which is preliminary data.</text>
</comment>
<dbReference type="Pfam" id="PF00884">
    <property type="entry name" value="Sulfatase"/>
    <property type="match status" value="1"/>
</dbReference>
<keyword evidence="2" id="KW-0479">Metal-binding</keyword>
<dbReference type="GO" id="GO:0004065">
    <property type="term" value="F:arylsulfatase activity"/>
    <property type="evidence" value="ECO:0007669"/>
    <property type="project" value="TreeGrafter"/>
</dbReference>
<dbReference type="PANTHER" id="PTHR42693:SF53">
    <property type="entry name" value="ENDO-4-O-SULFATASE"/>
    <property type="match status" value="1"/>
</dbReference>
<sequence>MERRNFLQNLGILGLGASAMSCNVSGDNKDSDEEVKNKRKKNRKDQPNILFVFADQFRKQSLGFMNEDPVRTPHFDRFAKESVVFKNAVSSCPLSTPYRASLMSGKFPMATGLTTNCQPGLSIELDENEICLGDVWKENGYQTAYIGKWHLDCPELNKNIKPESGAKHWDANIPEGKRRHGFDFWYAYNTHDVHFDPHYWTGDSQKMIRPKQWSVDHETDIALDYLQKRDKDKPFSMILSWNPPHPPYIAPEELKNHYNLEDIDVRPNAKGTGKNNILGKEARQSYFAAVESCDNNFGRIVDYLEKEGIADNTILVFTSDHGEMLGSHDRMQKCVWYEEASAVPMMIRWPKALKPHEFEPLFQTYDIMPSLLGLMDLEIPESCDGEDLSPLMRQESGVKDERNSVLLHEFVCRPWPLATVGQDMSPWVADTLKLAKEGIDWRNLGYRGLRTKTHTFVAVRSADGRDLEFRLYDNINDKYQLNPVIKKNPESNPLMRKLLPELKDWLKKSYDPFSLISH</sequence>
<reference evidence="7" key="1">
    <citation type="submission" date="2023-07" db="EMBL/GenBank/DDBJ databases">
        <title>Genomic Encyclopedia of Type Strains, Phase IV (KMG-IV): sequencing the most valuable type-strain genomes for metagenomic binning, comparative biology and taxonomic classification.</title>
        <authorList>
            <person name="Goeker M."/>
        </authorList>
    </citation>
    <scope>NUCLEOTIDE SEQUENCE</scope>
    <source>
        <strain evidence="7">DSM 26174</strain>
    </source>
</reference>
<dbReference type="PROSITE" id="PS00149">
    <property type="entry name" value="SULFATASE_2"/>
    <property type="match status" value="1"/>
</dbReference>
<evidence type="ECO:0000256" key="4">
    <source>
        <dbReference type="ARBA" id="ARBA00022837"/>
    </source>
</evidence>
<keyword evidence="3" id="KW-0378">Hydrolase</keyword>
<dbReference type="Gene3D" id="3.40.720.10">
    <property type="entry name" value="Alkaline Phosphatase, subunit A"/>
    <property type="match status" value="1"/>
</dbReference>
<evidence type="ECO:0000313" key="8">
    <source>
        <dbReference type="Proteomes" id="UP001185092"/>
    </source>
</evidence>
<evidence type="ECO:0000256" key="3">
    <source>
        <dbReference type="ARBA" id="ARBA00022801"/>
    </source>
</evidence>
<feature type="modified residue" description="3-oxoalanine (Ser)" evidence="5">
    <location>
        <position position="95"/>
    </location>
</feature>